<proteinExistence type="predicted"/>
<evidence type="ECO:0000313" key="2">
    <source>
        <dbReference type="Proteomes" id="UP000054928"/>
    </source>
</evidence>
<name>A0A0P1AHW3_PLAHL</name>
<protein>
    <submittedName>
        <fullName evidence="1">Uncharacterized protein</fullName>
    </submittedName>
</protein>
<dbReference type="GeneID" id="36405695"/>
<dbReference type="Proteomes" id="UP000054928">
    <property type="component" value="Unassembled WGS sequence"/>
</dbReference>
<accession>A0A0P1AHW3</accession>
<dbReference type="PANTHER" id="PTHR35871">
    <property type="entry name" value="EXPRESSED PROTEIN"/>
    <property type="match status" value="1"/>
</dbReference>
<dbReference type="PANTHER" id="PTHR35871:SF1">
    <property type="entry name" value="CXC1-LIKE CYSTEINE CLUSTER ASSOCIATED WITH KDZ TRANSPOSASES DOMAIN-CONTAINING PROTEIN"/>
    <property type="match status" value="1"/>
</dbReference>
<keyword evidence="2" id="KW-1185">Reference proteome</keyword>
<dbReference type="RefSeq" id="XP_024576809.1">
    <property type="nucleotide sequence ID" value="XM_024726098.1"/>
</dbReference>
<dbReference type="OMA" id="RIFARKC"/>
<dbReference type="AlphaFoldDB" id="A0A0P1AHW3"/>
<organism evidence="1 2">
    <name type="scientific">Plasmopara halstedii</name>
    <name type="common">Downy mildew of sunflower</name>
    <dbReference type="NCBI Taxonomy" id="4781"/>
    <lineage>
        <taxon>Eukaryota</taxon>
        <taxon>Sar</taxon>
        <taxon>Stramenopiles</taxon>
        <taxon>Oomycota</taxon>
        <taxon>Peronosporomycetes</taxon>
        <taxon>Peronosporales</taxon>
        <taxon>Peronosporaceae</taxon>
        <taxon>Plasmopara</taxon>
    </lineage>
</organism>
<dbReference type="STRING" id="4781.A0A0P1AHW3"/>
<dbReference type="OrthoDB" id="61851at2759"/>
<sequence>MAPEALVATKLNLSDGGKHVSSMRSSWFIDDRGAKVEQCMQTEDGVQKGLQTILMERNLWNPGMSAKEARETLFKQPDFESQKEWLEKTVVENQPGLPIIFYPKFHCEFNFIELYWGYYKSAHSLMPVALENVPISSIRIFARKCFRYMDAYRAKNGQYLTQRQIEYAVRRYKGHRTIPQSDLDDLD</sequence>
<dbReference type="EMBL" id="CCYD01000504">
    <property type="protein sequence ID" value="CEG40440.1"/>
    <property type="molecule type" value="Genomic_DNA"/>
</dbReference>
<evidence type="ECO:0000313" key="1">
    <source>
        <dbReference type="EMBL" id="CEG40440.1"/>
    </source>
</evidence>
<reference evidence="2" key="1">
    <citation type="submission" date="2014-09" db="EMBL/GenBank/DDBJ databases">
        <authorList>
            <person name="Sharma Rahul"/>
            <person name="Thines Marco"/>
        </authorList>
    </citation>
    <scope>NUCLEOTIDE SEQUENCE [LARGE SCALE GENOMIC DNA]</scope>
</reference>